<evidence type="ECO:0000256" key="4">
    <source>
        <dbReference type="ARBA" id="ARBA00022807"/>
    </source>
</evidence>
<evidence type="ECO:0000259" key="6">
    <source>
        <dbReference type="PROSITE" id="PS51935"/>
    </source>
</evidence>
<comment type="similarity">
    <text evidence="1">Belongs to the peptidase C40 family.</text>
</comment>
<dbReference type="InterPro" id="IPR038765">
    <property type="entry name" value="Papain-like_cys_pep_sf"/>
</dbReference>
<evidence type="ECO:0000256" key="3">
    <source>
        <dbReference type="ARBA" id="ARBA00022801"/>
    </source>
</evidence>
<dbReference type="PROSITE" id="PS51935">
    <property type="entry name" value="NLPC_P60"/>
    <property type="match status" value="1"/>
</dbReference>
<accession>A0A1J4Q8B2</accession>
<protein>
    <recommendedName>
        <fullName evidence="6">NlpC/P60 domain-containing protein</fullName>
    </recommendedName>
</protein>
<keyword evidence="3" id="KW-0378">Hydrolase</keyword>
<gene>
    <name evidence="7" type="ORF">VT52_001120</name>
</gene>
<reference evidence="7" key="1">
    <citation type="submission" date="2016-10" db="EMBL/GenBank/DDBJ databases">
        <title>Genome sequence of Streptomyces malaysiense MUSC 136.</title>
        <authorList>
            <person name="Lee L.-H."/>
            <person name="Ser H.-L."/>
        </authorList>
    </citation>
    <scope>NUCLEOTIDE SEQUENCE [LARGE SCALE GENOMIC DNA]</scope>
    <source>
        <strain evidence="7">MUSC 136</strain>
    </source>
</reference>
<keyword evidence="8" id="KW-1185">Reference proteome</keyword>
<evidence type="ECO:0000313" key="7">
    <source>
        <dbReference type="EMBL" id="OIK29475.1"/>
    </source>
</evidence>
<comment type="caution">
    <text evidence="7">The sequence shown here is derived from an EMBL/GenBank/DDBJ whole genome shotgun (WGS) entry which is preliminary data.</text>
</comment>
<evidence type="ECO:0000256" key="5">
    <source>
        <dbReference type="SAM" id="Coils"/>
    </source>
</evidence>
<organism evidence="7 8">
    <name type="scientific">Streptomyces malaysiense</name>
    <dbReference type="NCBI Taxonomy" id="1428626"/>
    <lineage>
        <taxon>Bacteria</taxon>
        <taxon>Bacillati</taxon>
        <taxon>Actinomycetota</taxon>
        <taxon>Actinomycetes</taxon>
        <taxon>Kitasatosporales</taxon>
        <taxon>Streptomycetaceae</taxon>
        <taxon>Streptomyces</taxon>
    </lineage>
</organism>
<dbReference type="EMBL" id="LBDA02000003">
    <property type="protein sequence ID" value="OIK29475.1"/>
    <property type="molecule type" value="Genomic_DNA"/>
</dbReference>
<dbReference type="SUPFAM" id="SSF54001">
    <property type="entry name" value="Cysteine proteinases"/>
    <property type="match status" value="1"/>
</dbReference>
<dbReference type="Gene3D" id="6.10.250.3150">
    <property type="match status" value="1"/>
</dbReference>
<feature type="domain" description="NlpC/P60" evidence="6">
    <location>
        <begin position="208"/>
        <end position="322"/>
    </location>
</feature>
<dbReference type="InterPro" id="IPR051794">
    <property type="entry name" value="PG_Endopeptidase_C40"/>
</dbReference>
<dbReference type="Pfam" id="PF00877">
    <property type="entry name" value="NLPC_P60"/>
    <property type="match status" value="1"/>
</dbReference>
<dbReference type="GO" id="GO:0008234">
    <property type="term" value="F:cysteine-type peptidase activity"/>
    <property type="evidence" value="ECO:0007669"/>
    <property type="project" value="UniProtKB-KW"/>
</dbReference>
<evidence type="ECO:0000256" key="1">
    <source>
        <dbReference type="ARBA" id="ARBA00007074"/>
    </source>
</evidence>
<dbReference type="PANTHER" id="PTHR47359">
    <property type="entry name" value="PEPTIDOGLYCAN DL-ENDOPEPTIDASE CWLO"/>
    <property type="match status" value="1"/>
</dbReference>
<dbReference type="InterPro" id="IPR000064">
    <property type="entry name" value="NLP_P60_dom"/>
</dbReference>
<proteinExistence type="inferred from homology"/>
<evidence type="ECO:0000313" key="8">
    <source>
        <dbReference type="Proteomes" id="UP000034838"/>
    </source>
</evidence>
<dbReference type="OrthoDB" id="5177647at2"/>
<feature type="coiled-coil region" evidence="5">
    <location>
        <begin position="25"/>
        <end position="59"/>
    </location>
</feature>
<dbReference type="Proteomes" id="UP000034838">
    <property type="component" value="Unassembled WGS sequence"/>
</dbReference>
<feature type="coiled-coil region" evidence="5">
    <location>
        <begin position="113"/>
        <end position="175"/>
    </location>
</feature>
<evidence type="ECO:0000256" key="2">
    <source>
        <dbReference type="ARBA" id="ARBA00022670"/>
    </source>
</evidence>
<sequence>MSAAVAALGAVPAQAAPHPDARAEVDRLYTQAEQATQAYDRAQERTDALRREVRYAQDRVARRQQDVNTLREELGSLAGAQYRSGGIDPAVALLFSDDPDDYLDKAATLDRISAQEAGRLRELRSALRELDQERAEAADELDALDRSRRAVAAHKRAVEDKLARARQLLNSLSASDRAAYERSSRSAGPDRLGLPGLSGLPGVAGAPGVRAAAALAAARSALGRPYVWGANGPAGFDCSGLMQWSYAHAGIQLPRTSQEQRFAGRRVPLSQARPGDLVIYRSDASHVAMYVGHGQVIHAPHPGAAVRYDPVGMMPVSSVTRP</sequence>
<keyword evidence="2" id="KW-0645">Protease</keyword>
<dbReference type="Gene3D" id="3.90.1720.10">
    <property type="entry name" value="endopeptidase domain like (from Nostoc punctiforme)"/>
    <property type="match status" value="1"/>
</dbReference>
<dbReference type="AlphaFoldDB" id="A0A1J4Q8B2"/>
<dbReference type="GO" id="GO:0006508">
    <property type="term" value="P:proteolysis"/>
    <property type="evidence" value="ECO:0007669"/>
    <property type="project" value="UniProtKB-KW"/>
</dbReference>
<dbReference type="PANTHER" id="PTHR47359:SF3">
    <property type="entry name" value="NLP_P60 DOMAIN-CONTAINING PROTEIN-RELATED"/>
    <property type="match status" value="1"/>
</dbReference>
<keyword evidence="4" id="KW-0788">Thiol protease</keyword>
<keyword evidence="5" id="KW-0175">Coiled coil</keyword>
<name>A0A1J4Q8B2_9ACTN</name>